<keyword evidence="3 6" id="KW-0812">Transmembrane</keyword>
<dbReference type="GO" id="GO:0031460">
    <property type="term" value="P:glycine betaine transport"/>
    <property type="evidence" value="ECO:0007669"/>
    <property type="project" value="TreeGrafter"/>
</dbReference>
<keyword evidence="5 6" id="KW-0472">Membrane</keyword>
<reference evidence="8 10" key="1">
    <citation type="submission" date="2014-02" db="EMBL/GenBank/DDBJ databases">
        <authorList>
            <person name="Manrique M."/>
        </authorList>
    </citation>
    <scope>NUCLEOTIDE SEQUENCE [LARGE SCALE GENOMIC DNA]</scope>
    <source>
        <strain evidence="8 10">LMG17956</strain>
    </source>
</reference>
<feature type="transmembrane region" description="Helical" evidence="6">
    <location>
        <begin position="81"/>
        <end position="101"/>
    </location>
</feature>
<feature type="transmembrane region" description="Helical" evidence="6">
    <location>
        <begin position="147"/>
        <end position="166"/>
    </location>
</feature>
<dbReference type="PANTHER" id="PTHR30177:SF4">
    <property type="entry name" value="OSMOPROTECTANT IMPORT PERMEASE PROTEIN OSMW"/>
    <property type="match status" value="1"/>
</dbReference>
<dbReference type="Proteomes" id="UP000700800">
    <property type="component" value="Unassembled WGS sequence"/>
</dbReference>
<dbReference type="PANTHER" id="PTHR30177">
    <property type="entry name" value="GLYCINE BETAINE/L-PROLINE TRANSPORT SYSTEM PERMEASE PROTEIN PROW"/>
    <property type="match status" value="1"/>
</dbReference>
<evidence type="ECO:0000256" key="1">
    <source>
        <dbReference type="ARBA" id="ARBA00004141"/>
    </source>
</evidence>
<evidence type="ECO:0000313" key="9">
    <source>
        <dbReference type="EMBL" id="MBE6164656.1"/>
    </source>
</evidence>
<dbReference type="InterPro" id="IPR051204">
    <property type="entry name" value="ABC_transp_perm/SBD"/>
</dbReference>
<accession>A0A060RIU0</accession>
<dbReference type="AlphaFoldDB" id="A0A060RIU0"/>
<evidence type="ECO:0000259" key="7">
    <source>
        <dbReference type="PROSITE" id="PS50928"/>
    </source>
</evidence>
<feature type="transmembrane region" description="Helical" evidence="6">
    <location>
        <begin position="25"/>
        <end position="45"/>
    </location>
</feature>
<reference evidence="9" key="3">
    <citation type="submission" date="2019-04" db="EMBL/GenBank/DDBJ databases">
        <title>Evolution of Biomass-Degrading Anaerobic Consortia Revealed by Metagenomics.</title>
        <authorList>
            <person name="Peng X."/>
        </authorList>
    </citation>
    <scope>NUCLEOTIDE SEQUENCE</scope>
    <source>
        <strain evidence="9">SIG195</strain>
    </source>
</reference>
<evidence type="ECO:0000313" key="8">
    <source>
        <dbReference type="EMBL" id="CDO18765.1"/>
    </source>
</evidence>
<gene>
    <name evidence="8" type="ORF">BN963_SGAL_01972</name>
    <name evidence="9" type="ORF">E7156_04985</name>
</gene>
<name>A0A060RIU0_9STRE</name>
<evidence type="ECO:0000256" key="4">
    <source>
        <dbReference type="ARBA" id="ARBA00022989"/>
    </source>
</evidence>
<feature type="transmembrane region" description="Helical" evidence="6">
    <location>
        <begin position="52"/>
        <end position="75"/>
    </location>
</feature>
<dbReference type="EMBL" id="CCBC010000204">
    <property type="protein sequence ID" value="CDO18765.1"/>
    <property type="molecule type" value="Genomic_DNA"/>
</dbReference>
<feature type="domain" description="ABC transmembrane type-1" evidence="7">
    <location>
        <begin position="16"/>
        <end position="195"/>
    </location>
</feature>
<comment type="caution">
    <text evidence="8">The sequence shown here is derived from an EMBL/GenBank/DDBJ whole genome shotgun (WGS) entry which is preliminary data.</text>
</comment>
<dbReference type="SUPFAM" id="SSF161098">
    <property type="entry name" value="MetI-like"/>
    <property type="match status" value="1"/>
</dbReference>
<comment type="subcellular location">
    <subcellularLocation>
        <location evidence="6">Cell membrane</location>
        <topology evidence="6">Multi-pass membrane protein</topology>
    </subcellularLocation>
    <subcellularLocation>
        <location evidence="1">Membrane</location>
        <topology evidence="1">Multi-pass membrane protein</topology>
    </subcellularLocation>
</comment>
<dbReference type="Pfam" id="PF00528">
    <property type="entry name" value="BPD_transp_1"/>
    <property type="match status" value="1"/>
</dbReference>
<evidence type="ECO:0000256" key="2">
    <source>
        <dbReference type="ARBA" id="ARBA00022448"/>
    </source>
</evidence>
<protein>
    <submittedName>
        <fullName evidence="9">ABC transporter permease</fullName>
    </submittedName>
    <submittedName>
        <fullName evidence="8">ABC transporter, permease protein</fullName>
    </submittedName>
</protein>
<evidence type="ECO:0000256" key="5">
    <source>
        <dbReference type="ARBA" id="ARBA00023136"/>
    </source>
</evidence>
<keyword evidence="4 6" id="KW-1133">Transmembrane helix</keyword>
<evidence type="ECO:0000313" key="10">
    <source>
        <dbReference type="Proteomes" id="UP000027584"/>
    </source>
</evidence>
<proteinExistence type="inferred from homology"/>
<sequence length="208" mass="22528">MIDYLKTSSDKLITALIEHIELTSFSLLFALLFASVITVILLFYPKIRQASVYVLSLLYAIPSFALFTLLIPVTGLGMRTAIIALVIYAQYTLVRTFLAGLTQVDDSIVEAATGMGMTRWQILAKIQLPLAQSSIFAGLRLAASSMIAIATIASTINAGGLGSILFDGLRTMSLPKLLWGIILTVALSLLVNLILYLVEELVKNESVS</sequence>
<dbReference type="PROSITE" id="PS50928">
    <property type="entry name" value="ABC_TM1"/>
    <property type="match status" value="1"/>
</dbReference>
<dbReference type="Proteomes" id="UP000027584">
    <property type="component" value="Unassembled WGS sequence"/>
</dbReference>
<dbReference type="InterPro" id="IPR035906">
    <property type="entry name" value="MetI-like_sf"/>
</dbReference>
<dbReference type="Gene3D" id="1.10.3720.10">
    <property type="entry name" value="MetI-like"/>
    <property type="match status" value="1"/>
</dbReference>
<evidence type="ECO:0000256" key="3">
    <source>
        <dbReference type="ARBA" id="ARBA00022692"/>
    </source>
</evidence>
<dbReference type="GO" id="GO:0055085">
    <property type="term" value="P:transmembrane transport"/>
    <property type="evidence" value="ECO:0007669"/>
    <property type="project" value="InterPro"/>
</dbReference>
<evidence type="ECO:0000256" key="6">
    <source>
        <dbReference type="RuleBase" id="RU363032"/>
    </source>
</evidence>
<keyword evidence="2 6" id="KW-0813">Transport</keyword>
<feature type="transmembrane region" description="Helical" evidence="6">
    <location>
        <begin position="178"/>
        <end position="198"/>
    </location>
</feature>
<dbReference type="InterPro" id="IPR000515">
    <property type="entry name" value="MetI-like"/>
</dbReference>
<dbReference type="GO" id="GO:0005886">
    <property type="term" value="C:plasma membrane"/>
    <property type="evidence" value="ECO:0007669"/>
    <property type="project" value="UniProtKB-SubCell"/>
</dbReference>
<dbReference type="EMBL" id="SVAF01000010">
    <property type="protein sequence ID" value="MBE6164656.1"/>
    <property type="molecule type" value="Genomic_DNA"/>
</dbReference>
<reference evidence="8 10" key="2">
    <citation type="submission" date="2014-05" db="EMBL/GenBank/DDBJ databases">
        <title>Genome sequence of Streptococcus gallolyticus.</title>
        <authorList>
            <person name="Del Campo R."/>
        </authorList>
    </citation>
    <scope>NUCLEOTIDE SEQUENCE [LARGE SCALE GENOMIC DNA]</scope>
    <source>
        <strain evidence="8 10">LMG17956</strain>
    </source>
</reference>
<comment type="similarity">
    <text evidence="6">Belongs to the binding-protein-dependent transport system permease family.</text>
</comment>
<dbReference type="CDD" id="cd06261">
    <property type="entry name" value="TM_PBP2"/>
    <property type="match status" value="1"/>
</dbReference>
<organism evidence="8 10">
    <name type="scientific">Streptococcus gallolyticus</name>
    <dbReference type="NCBI Taxonomy" id="315405"/>
    <lineage>
        <taxon>Bacteria</taxon>
        <taxon>Bacillati</taxon>
        <taxon>Bacillota</taxon>
        <taxon>Bacilli</taxon>
        <taxon>Lactobacillales</taxon>
        <taxon>Streptococcaceae</taxon>
        <taxon>Streptococcus</taxon>
    </lineage>
</organism>